<evidence type="ECO:0000256" key="14">
    <source>
        <dbReference type="ARBA" id="ARBA00023257"/>
    </source>
</evidence>
<dbReference type="KEGG" id="aplc:110988263"/>
<keyword evidence="13" id="KW-0807">Transducer</keyword>
<dbReference type="RefSeq" id="XP_022107296.1">
    <property type="nucleotide sequence ID" value="XM_022251604.1"/>
</dbReference>
<evidence type="ECO:0000256" key="13">
    <source>
        <dbReference type="ARBA" id="ARBA00023224"/>
    </source>
</evidence>
<comment type="subcellular location">
    <subcellularLocation>
        <location evidence="1">Cell projection</location>
        <location evidence="1">Neuron projection</location>
    </subcellularLocation>
    <subcellularLocation>
        <location evidence="16">Postsynaptic cell membrane</location>
        <topology evidence="16">Multi-pass membrane protein</topology>
    </subcellularLocation>
</comment>
<dbReference type="RefSeq" id="XP_022107299.1">
    <property type="nucleotide sequence ID" value="XM_022251607.1"/>
</dbReference>
<feature type="compositionally biased region" description="Low complexity" evidence="17">
    <location>
        <begin position="37"/>
        <end position="55"/>
    </location>
</feature>
<evidence type="ECO:0000313" key="20">
    <source>
        <dbReference type="Proteomes" id="UP000694845"/>
    </source>
</evidence>
<evidence type="ECO:0000256" key="5">
    <source>
        <dbReference type="ARBA" id="ARBA00022729"/>
    </source>
</evidence>
<dbReference type="CDD" id="cd12913">
    <property type="entry name" value="PDC1_MCP_like"/>
    <property type="match status" value="1"/>
</dbReference>
<keyword evidence="11 21" id="KW-0675">Receptor</keyword>
<feature type="transmembrane region" description="Helical" evidence="18">
    <location>
        <begin position="525"/>
        <end position="542"/>
    </location>
</feature>
<dbReference type="RefSeq" id="XP_022107298.1">
    <property type="nucleotide sequence ID" value="XM_022251606.1"/>
</dbReference>
<evidence type="ECO:0000313" key="21">
    <source>
        <dbReference type="RefSeq" id="XP_022107296.1"/>
    </source>
</evidence>
<dbReference type="OrthoDB" id="2129233at2759"/>
<keyword evidence="6 18" id="KW-1133">Transmembrane helix</keyword>
<keyword evidence="7" id="KW-0770">Synapse</keyword>
<proteinExistence type="inferred from homology"/>
<feature type="transmembrane region" description="Helical" evidence="18">
    <location>
        <begin position="487"/>
        <end position="505"/>
    </location>
</feature>
<evidence type="ECO:0000256" key="8">
    <source>
        <dbReference type="ARBA" id="ARBA00023040"/>
    </source>
</evidence>
<dbReference type="GeneID" id="110988263"/>
<feature type="domain" description="G-protein coupled receptors family 3 profile" evidence="19">
    <location>
        <begin position="450"/>
        <end position="712"/>
    </location>
</feature>
<keyword evidence="10" id="KW-1015">Disulfide bond</keyword>
<evidence type="ECO:0000313" key="23">
    <source>
        <dbReference type="RefSeq" id="XP_022107298.1"/>
    </source>
</evidence>
<dbReference type="GO" id="GO:0004930">
    <property type="term" value="F:G protein-coupled receptor activity"/>
    <property type="evidence" value="ECO:0007669"/>
    <property type="project" value="UniProtKB-KW"/>
</dbReference>
<comment type="similarity">
    <text evidence="2">Belongs to the G-protein coupled receptor 3 family.</text>
</comment>
<evidence type="ECO:0000259" key="19">
    <source>
        <dbReference type="PROSITE" id="PS50259"/>
    </source>
</evidence>
<reference evidence="21 22" key="1">
    <citation type="submission" date="2025-04" db="UniProtKB">
        <authorList>
            <consortium name="RefSeq"/>
        </authorList>
    </citation>
    <scope>IDENTIFICATION</scope>
</reference>
<evidence type="ECO:0000256" key="7">
    <source>
        <dbReference type="ARBA" id="ARBA00023018"/>
    </source>
</evidence>
<dbReference type="InterPro" id="IPR043458">
    <property type="entry name" value="GPR158/179"/>
</dbReference>
<evidence type="ECO:0000256" key="18">
    <source>
        <dbReference type="SAM" id="Phobius"/>
    </source>
</evidence>
<accession>A0A8B7ZQF5</accession>
<dbReference type="Pfam" id="PF22572">
    <property type="entry name" value="GPR158_179_EC"/>
    <property type="match status" value="1"/>
</dbReference>
<sequence length="823" mass="93749">MLTMAFQKLEPIAFIKAVIVCSAFLYLSPCLQAYNYTEPPTTPKGQTTPTQATKGEGLGNQYPTEDSPGYGKLGTEKATVDVKEPVHAGPRKLVEPSSQPYDIVSKFLAYLAYIEENRNDCEAGTWAVVLDKGATSYGPSRYMRQAMKTVETANFFTRIWRSKALSGVQHNEEFFFNVVASNVENDDDIFAFGNCYDAYEFLDYSIFCPYAYRLPDGGIRVKDLSLAYPYLTNESEWFYEARMNVERLLDQKRVVMNTMFTHRNNDTTEKPPEYGDVLLVTYEDGHWSAPYYDCGGGNIWMITYTVPFLGSYENGSYYFKGTSGLDIDLRAIDINQCPENPNEEKSPTKEKNIFAGSDKCHNESQVCVFTPDKGFRRGSYRCVCRKGFYYPSPTDPEENYYQGVEIEAEYDHLLADKTSRYYEMVCKPCGPGCDECVDGRSCLYAHNWTVRTVLLIIQCITIAGMFPLFIFTIYHREVKVVKAASPVLLRIILLGALFLYCPVLVSYNEPTVATCMLLQWFKEVGFSILFGALLLKTWRISVVFRVRSAARVRITDVDLIKRLGLIVIISIFYLIVRSVIALPKVETGISLSNLKAEQCSYDWWDYAANIAELVLLLWGVRLCYVVRKAPSEFNESRFISWAIYNETMLSLFLCVATFFLQDLANPDLLYIIWFLYGQLTTTVVLALLFGSKIYLVIQGKGDKTESRIKTATTAFRQRTWDNSLSSQGLMAKTSSSEMERPLNQRDIEDELKRLYTQLEQLKTRNMVVGNPHLTRKLTEMAEVARETEQMLMDSDVPNVNGVHEISYSCNNNGRTSKSEADWI</sequence>
<name>A0A8B7ZQF5_ACAPL</name>
<dbReference type="PROSITE" id="PS50259">
    <property type="entry name" value="G_PROTEIN_RECEP_F3_4"/>
    <property type="match status" value="1"/>
</dbReference>
<keyword evidence="14" id="KW-0628">Postsynaptic cell membrane</keyword>
<dbReference type="CDD" id="cd15293">
    <property type="entry name" value="7tmC_GPR158-like"/>
    <property type="match status" value="1"/>
</dbReference>
<dbReference type="GO" id="GO:0045211">
    <property type="term" value="C:postsynaptic membrane"/>
    <property type="evidence" value="ECO:0007669"/>
    <property type="project" value="UniProtKB-SubCell"/>
</dbReference>
<feature type="transmembrane region" description="Helical" evidence="18">
    <location>
        <begin position="453"/>
        <end position="475"/>
    </location>
</feature>
<dbReference type="RefSeq" id="XP_022107297.1">
    <property type="nucleotide sequence ID" value="XM_022251605.1"/>
</dbReference>
<evidence type="ECO:0000256" key="12">
    <source>
        <dbReference type="ARBA" id="ARBA00023180"/>
    </source>
</evidence>
<evidence type="ECO:0000313" key="24">
    <source>
        <dbReference type="RefSeq" id="XP_022107299.1"/>
    </source>
</evidence>
<feature type="transmembrane region" description="Helical" evidence="18">
    <location>
        <begin position="671"/>
        <end position="697"/>
    </location>
</feature>
<dbReference type="OMA" id="MIFLQDP"/>
<evidence type="ECO:0000256" key="4">
    <source>
        <dbReference type="ARBA" id="ARBA00022692"/>
    </source>
</evidence>
<keyword evidence="8" id="KW-0297">G-protein coupled receptor</keyword>
<keyword evidence="5" id="KW-0732">Signal</keyword>
<evidence type="ECO:0000256" key="6">
    <source>
        <dbReference type="ARBA" id="ARBA00022989"/>
    </source>
</evidence>
<evidence type="ECO:0000256" key="3">
    <source>
        <dbReference type="ARBA" id="ARBA00022475"/>
    </source>
</evidence>
<gene>
    <name evidence="21 22 23 24" type="primary">LOC110988263</name>
</gene>
<dbReference type="GO" id="GO:0043005">
    <property type="term" value="C:neuron projection"/>
    <property type="evidence" value="ECO:0007669"/>
    <property type="project" value="UniProtKB-SubCell"/>
</dbReference>
<dbReference type="PANTHER" id="PTHR32546:SF29">
    <property type="entry name" value="G-PROTEIN COUPLED RECEPTORS FAMILY 3 PROFILE DOMAIN-CONTAINING PROTEIN"/>
    <property type="match status" value="1"/>
</dbReference>
<dbReference type="InterPro" id="IPR054714">
    <property type="entry name" value="GPR158_179_extracellular"/>
</dbReference>
<organism evidence="20 22">
    <name type="scientific">Acanthaster planci</name>
    <name type="common">Crown-of-thorns starfish</name>
    <dbReference type="NCBI Taxonomy" id="133434"/>
    <lineage>
        <taxon>Eukaryota</taxon>
        <taxon>Metazoa</taxon>
        <taxon>Echinodermata</taxon>
        <taxon>Eleutherozoa</taxon>
        <taxon>Asterozoa</taxon>
        <taxon>Asteroidea</taxon>
        <taxon>Valvatacea</taxon>
        <taxon>Valvatida</taxon>
        <taxon>Acanthasteridae</taxon>
        <taxon>Acanthaster</taxon>
    </lineage>
</organism>
<evidence type="ECO:0000313" key="22">
    <source>
        <dbReference type="RefSeq" id="XP_022107297.1"/>
    </source>
</evidence>
<feature type="region of interest" description="Disordered" evidence="17">
    <location>
        <begin position="37"/>
        <end position="74"/>
    </location>
</feature>
<evidence type="ECO:0000256" key="16">
    <source>
        <dbReference type="ARBA" id="ARBA00034104"/>
    </source>
</evidence>
<dbReference type="AlphaFoldDB" id="A0A8B7ZQF5"/>
<evidence type="ECO:0000256" key="10">
    <source>
        <dbReference type="ARBA" id="ARBA00023157"/>
    </source>
</evidence>
<keyword evidence="12" id="KW-0325">Glycoprotein</keyword>
<dbReference type="InterPro" id="IPR017978">
    <property type="entry name" value="GPCR_3_C"/>
</dbReference>
<evidence type="ECO:0000256" key="2">
    <source>
        <dbReference type="ARBA" id="ARBA00007242"/>
    </source>
</evidence>
<feature type="transmembrane region" description="Helical" evidence="18">
    <location>
        <begin position="638"/>
        <end position="659"/>
    </location>
</feature>
<evidence type="ECO:0000256" key="15">
    <source>
        <dbReference type="ARBA" id="ARBA00023273"/>
    </source>
</evidence>
<keyword evidence="20" id="KW-1185">Reference proteome</keyword>
<keyword evidence="9 18" id="KW-0472">Membrane</keyword>
<keyword evidence="3" id="KW-1003">Cell membrane</keyword>
<keyword evidence="4 18" id="KW-0812">Transmembrane</keyword>
<dbReference type="PANTHER" id="PTHR32546">
    <property type="entry name" value="G-PROTEIN COUPLED RECEPTOR 158-RELATED"/>
    <property type="match status" value="1"/>
</dbReference>
<evidence type="ECO:0000256" key="11">
    <source>
        <dbReference type="ARBA" id="ARBA00023170"/>
    </source>
</evidence>
<dbReference type="Pfam" id="PF00003">
    <property type="entry name" value="7tm_3"/>
    <property type="match status" value="1"/>
</dbReference>
<evidence type="ECO:0000256" key="17">
    <source>
        <dbReference type="SAM" id="MobiDB-lite"/>
    </source>
</evidence>
<dbReference type="Gene3D" id="3.30.450.20">
    <property type="entry name" value="PAS domain"/>
    <property type="match status" value="1"/>
</dbReference>
<evidence type="ECO:0000256" key="9">
    <source>
        <dbReference type="ARBA" id="ARBA00023136"/>
    </source>
</evidence>
<protein>
    <submittedName>
        <fullName evidence="21 22">Probable G-protein coupled receptor CG31760</fullName>
    </submittedName>
</protein>
<dbReference type="Proteomes" id="UP000694845">
    <property type="component" value="Unplaced"/>
</dbReference>
<evidence type="ECO:0000256" key="1">
    <source>
        <dbReference type="ARBA" id="ARBA00004487"/>
    </source>
</evidence>
<feature type="transmembrane region" description="Helical" evidence="18">
    <location>
        <begin position="603"/>
        <end position="626"/>
    </location>
</feature>
<keyword evidence="15" id="KW-0966">Cell projection</keyword>
<feature type="transmembrane region" description="Helical" evidence="18">
    <location>
        <begin position="563"/>
        <end position="583"/>
    </location>
</feature>